<dbReference type="RefSeq" id="WP_380804680.1">
    <property type="nucleotide sequence ID" value="NZ_JBHUIV010000020.1"/>
</dbReference>
<dbReference type="Proteomes" id="UP001597414">
    <property type="component" value="Unassembled WGS sequence"/>
</dbReference>
<proteinExistence type="predicted"/>
<keyword evidence="2" id="KW-1185">Reference proteome</keyword>
<dbReference type="InterPro" id="IPR036388">
    <property type="entry name" value="WH-like_DNA-bd_sf"/>
</dbReference>
<name>A0ABW5BBT1_9BACT</name>
<protein>
    <submittedName>
        <fullName evidence="1">DUF3253 domain-containing protein</fullName>
    </submittedName>
</protein>
<dbReference type="EMBL" id="JBHUIV010000020">
    <property type="protein sequence ID" value="MFD2202969.1"/>
    <property type="molecule type" value="Genomic_DNA"/>
</dbReference>
<gene>
    <name evidence="1" type="ORF">ACFSKV_15435</name>
</gene>
<dbReference type="InterPro" id="IPR036390">
    <property type="entry name" value="WH_DNA-bd_sf"/>
</dbReference>
<evidence type="ECO:0000313" key="1">
    <source>
        <dbReference type="EMBL" id="MFD2202969.1"/>
    </source>
</evidence>
<evidence type="ECO:0000313" key="2">
    <source>
        <dbReference type="Proteomes" id="UP001597414"/>
    </source>
</evidence>
<reference evidence="2" key="1">
    <citation type="journal article" date="2019" name="Int. J. Syst. Evol. Microbiol.">
        <title>The Global Catalogue of Microorganisms (GCM) 10K type strain sequencing project: providing services to taxonomists for standard genome sequencing and annotation.</title>
        <authorList>
            <consortium name="The Broad Institute Genomics Platform"/>
            <consortium name="The Broad Institute Genome Sequencing Center for Infectious Disease"/>
            <person name="Wu L."/>
            <person name="Ma J."/>
        </authorList>
    </citation>
    <scope>NUCLEOTIDE SEQUENCE [LARGE SCALE GENOMIC DNA]</scope>
    <source>
        <strain evidence="2">KCTC 19812</strain>
    </source>
</reference>
<dbReference type="Pfam" id="PF11625">
    <property type="entry name" value="DUF3253"/>
    <property type="match status" value="1"/>
</dbReference>
<dbReference type="Gene3D" id="1.10.10.10">
    <property type="entry name" value="Winged helix-like DNA-binding domain superfamily/Winged helix DNA-binding domain"/>
    <property type="match status" value="1"/>
</dbReference>
<comment type="caution">
    <text evidence="1">The sequence shown here is derived from an EMBL/GenBank/DDBJ whole genome shotgun (WGS) entry which is preliminary data.</text>
</comment>
<sequence length="85" mass="10033">MENHSILEIAILEMGRMKKGVPFSPSDVVRWIYPQDWRYFMSEVRVAMMNLYKNGNILLTQKGIPVKYGEEFEEEVQITLIHKTN</sequence>
<organism evidence="1 2">
    <name type="scientific">Shivajiella indica</name>
    <dbReference type="NCBI Taxonomy" id="872115"/>
    <lineage>
        <taxon>Bacteria</taxon>
        <taxon>Pseudomonadati</taxon>
        <taxon>Bacteroidota</taxon>
        <taxon>Cytophagia</taxon>
        <taxon>Cytophagales</taxon>
        <taxon>Cyclobacteriaceae</taxon>
        <taxon>Shivajiella</taxon>
    </lineage>
</organism>
<dbReference type="SUPFAM" id="SSF46785">
    <property type="entry name" value="Winged helix' DNA-binding domain"/>
    <property type="match status" value="1"/>
</dbReference>
<accession>A0ABW5BBT1</accession>
<dbReference type="InterPro" id="IPR021660">
    <property type="entry name" value="DUF3253"/>
</dbReference>